<name>A0ABY2FJA3_9ACTN</name>
<reference evidence="1 2" key="1">
    <citation type="submission" date="2019-03" db="EMBL/GenBank/DDBJ databases">
        <title>Genomic Encyclopedia of Type Strains, Phase III (KMG-III): the genomes of soil and plant-associated and newly described type strains.</title>
        <authorList>
            <person name="Whitman W."/>
        </authorList>
    </citation>
    <scope>NUCLEOTIDE SEQUENCE [LARGE SCALE GENOMIC DNA]</scope>
    <source>
        <strain evidence="1 2">VKMAc-2574</strain>
    </source>
</reference>
<dbReference type="EMBL" id="SODU01000001">
    <property type="protein sequence ID" value="TDW92857.1"/>
    <property type="molecule type" value="Genomic_DNA"/>
</dbReference>
<protein>
    <submittedName>
        <fullName evidence="1">Uncharacterized protein</fullName>
    </submittedName>
</protein>
<evidence type="ECO:0000313" key="2">
    <source>
        <dbReference type="Proteomes" id="UP000295060"/>
    </source>
</evidence>
<comment type="caution">
    <text evidence="1">The sequence shown here is derived from an EMBL/GenBank/DDBJ whole genome shotgun (WGS) entry which is preliminary data.</text>
</comment>
<proteinExistence type="predicted"/>
<sequence>MSEIHTRGTAQLDAQFELRPIARDLAELLWSFHDDDQLWKQLRSEHRTLEGLDEGQRVRLLAAGNLDWTPFLVEAGYRPPPQVEVLADEFRRDMFRAIDNPQGIHIRALRDRVADLATRLDQTLADERPGAFAKLGSYLRLTLPVAARAALVNGAAAAGGLAAGAAVTATVAGIGVGPVAAAVAGSALRVALDRALPEWSPEDRPQAGRTADEVTWTLIQRIRPGEAGMTQANLRMLSMVAAERPDDMLWVVAQDAGMEPHLQAAIEWIDRSLGALFIAWEQTGAEGKRDENLERLVDRLTGIRRILADIGLGGGPLLGELADGLGEAVVAVLSDLPPGHCQPG</sequence>
<dbReference type="Proteomes" id="UP000295060">
    <property type="component" value="Unassembled WGS sequence"/>
</dbReference>
<organism evidence="1 2">
    <name type="scientific">Kribbella pratensis</name>
    <dbReference type="NCBI Taxonomy" id="2512112"/>
    <lineage>
        <taxon>Bacteria</taxon>
        <taxon>Bacillati</taxon>
        <taxon>Actinomycetota</taxon>
        <taxon>Actinomycetes</taxon>
        <taxon>Propionibacteriales</taxon>
        <taxon>Kribbellaceae</taxon>
        <taxon>Kribbella</taxon>
    </lineage>
</organism>
<keyword evidence="2" id="KW-1185">Reference proteome</keyword>
<accession>A0ABY2FJA3</accession>
<gene>
    <name evidence="1" type="ORF">EV137_0118</name>
</gene>
<evidence type="ECO:0000313" key="1">
    <source>
        <dbReference type="EMBL" id="TDW92857.1"/>
    </source>
</evidence>